<reference evidence="11 12" key="1">
    <citation type="submission" date="2015-12" db="EMBL/GenBank/DDBJ databases">
        <title>Draft genome sequence of Moniliophthora roreri, the causal agent of frosty pod rot of cacao.</title>
        <authorList>
            <person name="Aime M.C."/>
            <person name="Diaz-Valderrama J.R."/>
            <person name="Kijpornyongpan T."/>
            <person name="Phillips-Mora W."/>
        </authorList>
    </citation>
    <scope>NUCLEOTIDE SEQUENCE [LARGE SCALE GENOMIC DNA]</scope>
    <source>
        <strain evidence="11 12">MCA 2952</strain>
    </source>
</reference>
<dbReference type="eggNOG" id="KOG1385">
    <property type="taxonomic scope" value="Eukaryota"/>
</dbReference>
<dbReference type="CDD" id="cd24040">
    <property type="entry name" value="ASKHA_NBD_GDA1"/>
    <property type="match status" value="1"/>
</dbReference>
<keyword evidence="3 8" id="KW-0378">Hydrolase</keyword>
<evidence type="ECO:0000256" key="8">
    <source>
        <dbReference type="RuleBase" id="RU003833"/>
    </source>
</evidence>
<comment type="function">
    <text evidence="4">After transfer of sugars to endogenous macromolecular acceptors, the enzyme converts nucleoside diphosphates to nucleoside monophosphates which in turn exit the Golgi lumen in a coupled antiporter reaction, allowing entry of additional nucleotide sugar from the cytosol.</text>
</comment>
<feature type="binding site" evidence="7">
    <location>
        <begin position="356"/>
        <end position="360"/>
    </location>
    <ligand>
        <name>ATP</name>
        <dbReference type="ChEBI" id="CHEBI:30616"/>
    </ligand>
</feature>
<evidence type="ECO:0000256" key="1">
    <source>
        <dbReference type="ARBA" id="ARBA00004323"/>
    </source>
</evidence>
<keyword evidence="10" id="KW-0812">Transmembrane</keyword>
<dbReference type="GO" id="GO:0006487">
    <property type="term" value="P:protein N-linked glycosylation"/>
    <property type="evidence" value="ECO:0007669"/>
    <property type="project" value="TreeGrafter"/>
</dbReference>
<organism evidence="11 12">
    <name type="scientific">Moniliophthora roreri</name>
    <name type="common">Frosty pod rot fungus</name>
    <name type="synonym">Monilia roreri</name>
    <dbReference type="NCBI Taxonomy" id="221103"/>
    <lineage>
        <taxon>Eukaryota</taxon>
        <taxon>Fungi</taxon>
        <taxon>Dikarya</taxon>
        <taxon>Basidiomycota</taxon>
        <taxon>Agaricomycotina</taxon>
        <taxon>Agaricomycetes</taxon>
        <taxon>Agaricomycetidae</taxon>
        <taxon>Agaricales</taxon>
        <taxon>Marasmiineae</taxon>
        <taxon>Marasmiaceae</taxon>
        <taxon>Moniliophthora</taxon>
    </lineage>
</organism>
<name>A0A0W0FSG5_MONRR</name>
<comment type="caution">
    <text evidence="11">The sequence shown here is derived from an EMBL/GenBank/DDBJ whole genome shotgun (WGS) entry which is preliminary data.</text>
</comment>
<evidence type="ECO:0000313" key="12">
    <source>
        <dbReference type="Proteomes" id="UP000054988"/>
    </source>
</evidence>
<dbReference type="GO" id="GO:0005524">
    <property type="term" value="F:ATP binding"/>
    <property type="evidence" value="ECO:0007669"/>
    <property type="project" value="UniProtKB-KW"/>
</dbReference>
<dbReference type="Gene3D" id="3.30.420.150">
    <property type="entry name" value="Exopolyphosphatase. Domain 2"/>
    <property type="match status" value="1"/>
</dbReference>
<dbReference type="EMBL" id="LATX01001693">
    <property type="protein sequence ID" value="KTB39265.1"/>
    <property type="molecule type" value="Genomic_DNA"/>
</dbReference>
<dbReference type="Pfam" id="PF01150">
    <property type="entry name" value="GDA1_CD39"/>
    <property type="match status" value="1"/>
</dbReference>
<dbReference type="GO" id="GO:0000139">
    <property type="term" value="C:Golgi membrane"/>
    <property type="evidence" value="ECO:0007669"/>
    <property type="project" value="UniProtKB-SubCell"/>
</dbReference>
<feature type="compositionally biased region" description="Polar residues" evidence="9">
    <location>
        <begin position="63"/>
        <end position="75"/>
    </location>
</feature>
<evidence type="ECO:0000256" key="7">
    <source>
        <dbReference type="PIRSR" id="PIRSR600407-2"/>
    </source>
</evidence>
<dbReference type="PANTHER" id="PTHR11782">
    <property type="entry name" value="ADENOSINE/GUANOSINE DIPHOSPHATASE"/>
    <property type="match status" value="1"/>
</dbReference>
<gene>
    <name evidence="11" type="ORF">WG66_8157</name>
</gene>
<protein>
    <recommendedName>
        <fullName evidence="5">guanosine-diphosphatase</fullName>
        <ecNumber evidence="5">3.6.1.42</ecNumber>
    </recommendedName>
</protein>
<comment type="subcellular location">
    <subcellularLocation>
        <location evidence="1">Golgi apparatus membrane</location>
        <topology evidence="1">Single-pass type II membrane protein</topology>
    </subcellularLocation>
</comment>
<dbReference type="GO" id="GO:0004382">
    <property type="term" value="F:GDP phosphatase activity"/>
    <property type="evidence" value="ECO:0007669"/>
    <property type="project" value="UniProtKB-EC"/>
</dbReference>
<keyword evidence="10" id="KW-0472">Membrane</keyword>
<dbReference type="Gene3D" id="3.30.420.40">
    <property type="match status" value="1"/>
</dbReference>
<dbReference type="GO" id="GO:0017111">
    <property type="term" value="F:ribonucleoside triphosphate phosphatase activity"/>
    <property type="evidence" value="ECO:0007669"/>
    <property type="project" value="TreeGrafter"/>
</dbReference>
<feature type="region of interest" description="Disordered" evidence="9">
    <location>
        <begin position="1"/>
        <end position="88"/>
    </location>
</feature>
<evidence type="ECO:0000256" key="3">
    <source>
        <dbReference type="ARBA" id="ARBA00022801"/>
    </source>
</evidence>
<dbReference type="InterPro" id="IPR000407">
    <property type="entry name" value="GDA1_CD39_NTPase"/>
</dbReference>
<feature type="active site" description="Proton acceptor" evidence="6">
    <location>
        <position position="323"/>
    </location>
</feature>
<dbReference type="GO" id="GO:0009134">
    <property type="term" value="P:nucleoside diphosphate catabolic process"/>
    <property type="evidence" value="ECO:0007669"/>
    <property type="project" value="TreeGrafter"/>
</dbReference>
<evidence type="ECO:0000256" key="9">
    <source>
        <dbReference type="SAM" id="MobiDB-lite"/>
    </source>
</evidence>
<feature type="region of interest" description="Disordered" evidence="9">
    <location>
        <begin position="124"/>
        <end position="189"/>
    </location>
</feature>
<accession>A0A0W0FSG5</accession>
<proteinExistence type="inferred from homology"/>
<evidence type="ECO:0000256" key="6">
    <source>
        <dbReference type="PIRSR" id="PIRSR600407-1"/>
    </source>
</evidence>
<dbReference type="GO" id="GO:0045134">
    <property type="term" value="F:UDP phosphatase activity"/>
    <property type="evidence" value="ECO:0007669"/>
    <property type="project" value="TreeGrafter"/>
</dbReference>
<dbReference type="AlphaFoldDB" id="A0A0W0FSG5"/>
<keyword evidence="7" id="KW-0067">ATP-binding</keyword>
<evidence type="ECO:0000256" key="2">
    <source>
        <dbReference type="ARBA" id="ARBA00009283"/>
    </source>
</evidence>
<sequence length="643" mass="70758">MDPWRGRSWLRPATVLNSETPPPLSSSPPPSARTTGSESHISHNHARSRSITSPEEIEFDPRSLSTPMALSPRSSNYERLEGGMGPSKLPNKKKFAWKKFAIGAAVIIGLVWLFGPRERREKLSTPWSTWDDSKVEGPPTYNPAVPNNQHMGHDDDTEPLPPSGSTSKPHGHPTSFEEDTDPSKTTYCTSPHSSASRLVQWALMIDAGSTGSRIHIYKFNNCNKNPTFEYEVFKMTRPGLSSYAEEPQKAAASLDELLNEAIRVVPKSLHKCAPVAVKATAGLRLLPGSQSADILKAIEDKLQKDYPFQLPNDAVSIMDGKDEGVFAWITANYLLDTIRGTSGASADTYAVLDLGGASTQIVFEPKFTKPDSSLADGEHKYDLDFLGKKYELYQHSYLGYGLMRARARVHQLVEFMASLKLPDVTTGSSEAIPVIGNPCLAKGTKKDIEVEDERSKTSRNVTMDGELVGSFEACNRVMELVMAKDAICEKKPCSFDGVYQPSLLDTFATGKVLLLSYFFDRLDPLLSTQPKSLDTGIIPPTNPDDNPKLRISSIASLAKVICQGKSAWLEHFKAISPELMGELEDRPEWCLDLTFMHALLRLGYEFDETREVTIGKKIAGTELGWCLGATIAMVGGGEIKCRI</sequence>
<dbReference type="EC" id="3.6.1.42" evidence="5"/>
<dbReference type="PROSITE" id="PS01238">
    <property type="entry name" value="GDA1_CD39_NTPASE"/>
    <property type="match status" value="1"/>
</dbReference>
<feature type="transmembrane region" description="Helical" evidence="10">
    <location>
        <begin position="96"/>
        <end position="115"/>
    </location>
</feature>
<evidence type="ECO:0000256" key="4">
    <source>
        <dbReference type="ARBA" id="ARBA00037742"/>
    </source>
</evidence>
<keyword evidence="10" id="KW-1133">Transmembrane helix</keyword>
<evidence type="ECO:0000256" key="5">
    <source>
        <dbReference type="ARBA" id="ARBA00038903"/>
    </source>
</evidence>
<dbReference type="PANTHER" id="PTHR11782:SF83">
    <property type="entry name" value="GUANOSINE-DIPHOSPHATASE"/>
    <property type="match status" value="1"/>
</dbReference>
<keyword evidence="7" id="KW-0547">Nucleotide-binding</keyword>
<evidence type="ECO:0000313" key="11">
    <source>
        <dbReference type="EMBL" id="KTB39265.1"/>
    </source>
</evidence>
<evidence type="ECO:0000256" key="10">
    <source>
        <dbReference type="SAM" id="Phobius"/>
    </source>
</evidence>
<dbReference type="Proteomes" id="UP000054988">
    <property type="component" value="Unassembled WGS sequence"/>
</dbReference>
<comment type="similarity">
    <text evidence="2 8">Belongs to the GDA1/CD39 NTPase family.</text>
</comment>
<feature type="compositionally biased region" description="Pro residues" evidence="9">
    <location>
        <begin position="20"/>
        <end position="31"/>
    </location>
</feature>